<comment type="caution">
    <text evidence="1">The sequence shown here is derived from an EMBL/GenBank/DDBJ whole genome shotgun (WGS) entry which is preliminary data.</text>
</comment>
<reference evidence="1 2" key="1">
    <citation type="submission" date="2018-08" db="EMBL/GenBank/DDBJ databases">
        <title>A genome reference for cultivated species of the human gut microbiota.</title>
        <authorList>
            <person name="Zou Y."/>
            <person name="Xue W."/>
            <person name="Luo G."/>
        </authorList>
    </citation>
    <scope>NUCLEOTIDE SEQUENCE [LARGE SCALE GENOMIC DNA]</scope>
    <source>
        <strain evidence="1 2">AF31-21AC</strain>
    </source>
</reference>
<dbReference type="EMBL" id="QRQN01000031">
    <property type="protein sequence ID" value="RHN03740.1"/>
    <property type="molecule type" value="Genomic_DNA"/>
</dbReference>
<evidence type="ECO:0000313" key="1">
    <source>
        <dbReference type="EMBL" id="RHN03740.1"/>
    </source>
</evidence>
<protein>
    <submittedName>
        <fullName evidence="1">Uncharacterized protein</fullName>
    </submittedName>
</protein>
<organism evidence="1 2">
    <name type="scientific">Roseburia intestinalis</name>
    <dbReference type="NCBI Taxonomy" id="166486"/>
    <lineage>
        <taxon>Bacteria</taxon>
        <taxon>Bacillati</taxon>
        <taxon>Bacillota</taxon>
        <taxon>Clostridia</taxon>
        <taxon>Lachnospirales</taxon>
        <taxon>Lachnospiraceae</taxon>
        <taxon>Roseburia</taxon>
    </lineage>
</organism>
<dbReference type="RefSeq" id="WP_118489365.1">
    <property type="nucleotide sequence ID" value="NZ_JAQEFF010000029.1"/>
</dbReference>
<name>A0A3R6GZE8_9FIRM</name>
<dbReference type="Proteomes" id="UP000283586">
    <property type="component" value="Unassembled WGS sequence"/>
</dbReference>
<gene>
    <name evidence="1" type="ORF">DWZ31_17755</name>
</gene>
<sequence length="138" mass="16130">MLKNKKIVENKLKALYNSSFPKFAFVPEKAYSDGKSSVKGLVVDLQDVIQFDIKVKDPILAYEYDYKVEKSKEKREYINNYFFFDSDSDFVIAENVIVSPWIEYVLQMFANSFMRIGVDNALEYEIEDFCTEILGDIK</sequence>
<evidence type="ECO:0000313" key="2">
    <source>
        <dbReference type="Proteomes" id="UP000283586"/>
    </source>
</evidence>
<dbReference type="AlphaFoldDB" id="A0A3R6GZE8"/>
<accession>A0A3R6GZE8</accession>
<proteinExistence type="predicted"/>